<keyword evidence="3" id="KW-0233">DNA recombination</keyword>
<dbReference type="SUPFAM" id="SSF54768">
    <property type="entry name" value="dsRNA-binding domain-like"/>
    <property type="match status" value="1"/>
</dbReference>
<evidence type="ECO:0000256" key="1">
    <source>
        <dbReference type="ARBA" id="ARBA00006638"/>
    </source>
</evidence>
<dbReference type="GO" id="GO:0006312">
    <property type="term" value="P:mitotic recombination"/>
    <property type="evidence" value="ECO:0007669"/>
    <property type="project" value="TreeGrafter"/>
</dbReference>
<sequence length="264" mass="29447">MTESVALSKAGVVEATKESTLKRSWSDATLLSVPDLEDEGRHRVKILREDLQRPLGPELVSHRKGPGGSSVPYIVGGTAIWLANHFFGNDGWSSIIKDKMVEVVRENDKWVAHVTMTVSVTVDWKTEGSEATRSKPHEGVGYGGNKPYRTRGEALESAVKEAETDAFKRALRYFGDVVGNCLYREETRKFIERVRAREGKRDLTKQYTAEDMFRLSLDKTQTGAAAPIVEVKPRPVVGIPVKTVKTVNESVEEYDDDFGSDLEF</sequence>
<keyword evidence="2" id="KW-0227">DNA damage</keyword>
<evidence type="ECO:0000313" key="5">
    <source>
        <dbReference type="EMBL" id="KAF4496986.1"/>
    </source>
</evidence>
<dbReference type="Gene3D" id="3.30.390.80">
    <property type="entry name" value="DNA repair protein Rad52/59/22"/>
    <property type="match status" value="1"/>
</dbReference>
<dbReference type="AlphaFoldDB" id="A0A9P5E625"/>
<gene>
    <name evidence="5" type="ORF">FAGAP_6852</name>
</gene>
<evidence type="ECO:0000256" key="2">
    <source>
        <dbReference type="ARBA" id="ARBA00022763"/>
    </source>
</evidence>
<keyword evidence="4" id="KW-0234">DNA repair</keyword>
<dbReference type="InterPro" id="IPR007232">
    <property type="entry name" value="Rad52_Rad59_Rad22"/>
</dbReference>
<comment type="caution">
    <text evidence="5">The sequence shown here is derived from an EMBL/GenBank/DDBJ whole genome shotgun (WGS) entry which is preliminary data.</text>
</comment>
<protein>
    <submittedName>
        <fullName evidence="5">DNA recombination Rad22</fullName>
    </submittedName>
</protein>
<dbReference type="OrthoDB" id="5084029at2759"/>
<proteinExistence type="inferred from homology"/>
<name>A0A9P5E625_9HYPO</name>
<dbReference type="InterPro" id="IPR042525">
    <property type="entry name" value="Rad52_Rad59_Rad22_sf"/>
</dbReference>
<dbReference type="GO" id="GO:0000724">
    <property type="term" value="P:double-strand break repair via homologous recombination"/>
    <property type="evidence" value="ECO:0007669"/>
    <property type="project" value="TreeGrafter"/>
</dbReference>
<dbReference type="PANTHER" id="PTHR12132:SF1">
    <property type="entry name" value="DNA REPAIR PROTEIN RAD52 HOMOLOG"/>
    <property type="match status" value="1"/>
</dbReference>
<keyword evidence="6" id="KW-1185">Reference proteome</keyword>
<dbReference type="EMBL" id="LUFC02000477">
    <property type="protein sequence ID" value="KAF4496986.1"/>
    <property type="molecule type" value="Genomic_DNA"/>
</dbReference>
<organism evidence="5 6">
    <name type="scientific">Fusarium agapanthi</name>
    <dbReference type="NCBI Taxonomy" id="1803897"/>
    <lineage>
        <taxon>Eukaryota</taxon>
        <taxon>Fungi</taxon>
        <taxon>Dikarya</taxon>
        <taxon>Ascomycota</taxon>
        <taxon>Pezizomycotina</taxon>
        <taxon>Sordariomycetes</taxon>
        <taxon>Hypocreomycetidae</taxon>
        <taxon>Hypocreales</taxon>
        <taxon>Nectriaceae</taxon>
        <taxon>Fusarium</taxon>
        <taxon>Fusarium fujikuroi species complex</taxon>
    </lineage>
</organism>
<reference evidence="5" key="1">
    <citation type="submission" date="2020-01" db="EMBL/GenBank/DDBJ databases">
        <title>Identification and distribution of gene clusters putatively required for synthesis of sphingolipid metabolism inhibitors in phylogenetically diverse species of the filamentous fungus Fusarium.</title>
        <authorList>
            <person name="Kim H.-S."/>
            <person name="Busman M."/>
            <person name="Brown D.W."/>
            <person name="Divon H."/>
            <person name="Uhlig S."/>
            <person name="Proctor R.H."/>
        </authorList>
    </citation>
    <scope>NUCLEOTIDE SEQUENCE</scope>
    <source>
        <strain evidence="5">NRRL 31653</strain>
    </source>
</reference>
<evidence type="ECO:0000256" key="4">
    <source>
        <dbReference type="ARBA" id="ARBA00023204"/>
    </source>
</evidence>
<evidence type="ECO:0000256" key="3">
    <source>
        <dbReference type="ARBA" id="ARBA00023172"/>
    </source>
</evidence>
<accession>A0A9P5E625</accession>
<dbReference type="Pfam" id="PF04098">
    <property type="entry name" value="Rad52_Rad22"/>
    <property type="match status" value="1"/>
</dbReference>
<dbReference type="InterPro" id="IPR041247">
    <property type="entry name" value="Rad52_fam"/>
</dbReference>
<evidence type="ECO:0000313" key="6">
    <source>
        <dbReference type="Proteomes" id="UP000737391"/>
    </source>
</evidence>
<dbReference type="Proteomes" id="UP000737391">
    <property type="component" value="Unassembled WGS sequence"/>
</dbReference>
<comment type="similarity">
    <text evidence="1">Belongs to the RAD52 family.</text>
</comment>
<dbReference type="GO" id="GO:0045002">
    <property type="term" value="P:double-strand break repair via single-strand annealing"/>
    <property type="evidence" value="ECO:0007669"/>
    <property type="project" value="TreeGrafter"/>
</dbReference>
<dbReference type="GO" id="GO:0005634">
    <property type="term" value="C:nucleus"/>
    <property type="evidence" value="ECO:0007669"/>
    <property type="project" value="TreeGrafter"/>
</dbReference>
<dbReference type="PANTHER" id="PTHR12132">
    <property type="entry name" value="DNA REPAIR AND RECOMBINATION PROTEIN RAD52, RAD59"/>
    <property type="match status" value="1"/>
</dbReference>